<dbReference type="Proteomes" id="UP000886595">
    <property type="component" value="Unassembled WGS sequence"/>
</dbReference>
<dbReference type="PRINTS" id="PR00891">
    <property type="entry name" value="RABGDIREP"/>
</dbReference>
<dbReference type="InterPro" id="IPR018203">
    <property type="entry name" value="GDP_dissociation_inhibitor"/>
</dbReference>
<dbReference type="Pfam" id="PF00996">
    <property type="entry name" value="GDI"/>
    <property type="match status" value="1"/>
</dbReference>
<organism evidence="2 3">
    <name type="scientific">Brassica carinata</name>
    <name type="common">Ethiopian mustard</name>
    <name type="synonym">Abyssinian cabbage</name>
    <dbReference type="NCBI Taxonomy" id="52824"/>
    <lineage>
        <taxon>Eukaryota</taxon>
        <taxon>Viridiplantae</taxon>
        <taxon>Streptophyta</taxon>
        <taxon>Embryophyta</taxon>
        <taxon>Tracheophyta</taxon>
        <taxon>Spermatophyta</taxon>
        <taxon>Magnoliopsida</taxon>
        <taxon>eudicotyledons</taxon>
        <taxon>Gunneridae</taxon>
        <taxon>Pentapetalae</taxon>
        <taxon>rosids</taxon>
        <taxon>malvids</taxon>
        <taxon>Brassicales</taxon>
        <taxon>Brassicaceae</taxon>
        <taxon>Brassiceae</taxon>
        <taxon>Brassica</taxon>
    </lineage>
</organism>
<accession>A0A8X7RCD5</accession>
<reference evidence="2 3" key="1">
    <citation type="submission" date="2020-02" db="EMBL/GenBank/DDBJ databases">
        <authorList>
            <person name="Ma Q."/>
            <person name="Huang Y."/>
            <person name="Song X."/>
            <person name="Pei D."/>
        </authorList>
    </citation>
    <scope>NUCLEOTIDE SEQUENCE [LARGE SCALE GENOMIC DNA]</scope>
    <source>
        <strain evidence="2">Sxm20200214</strain>
        <tissue evidence="2">Leaf</tissue>
    </source>
</reference>
<keyword evidence="3" id="KW-1185">Reference proteome</keyword>
<proteinExistence type="inferred from homology"/>
<dbReference type="GO" id="GO:0007264">
    <property type="term" value="P:small GTPase-mediated signal transduction"/>
    <property type="evidence" value="ECO:0007669"/>
    <property type="project" value="InterPro"/>
</dbReference>
<dbReference type="SUPFAM" id="SSF51905">
    <property type="entry name" value="FAD/NAD(P)-binding domain"/>
    <property type="match status" value="1"/>
</dbReference>
<comment type="caution">
    <text evidence="2">The sequence shown here is derived from an EMBL/GenBank/DDBJ whole genome shotgun (WGS) entry which is preliminary data.</text>
</comment>
<name>A0A8X7RCD5_BRACI</name>
<dbReference type="AlphaFoldDB" id="A0A8X7RCD5"/>
<protein>
    <submittedName>
        <fullName evidence="2">Uncharacterized protein</fullName>
    </submittedName>
</protein>
<dbReference type="InterPro" id="IPR036188">
    <property type="entry name" value="FAD/NAD-bd_sf"/>
</dbReference>
<gene>
    <name evidence="2" type="ORF">Bca52824_045076</name>
</gene>
<dbReference type="PANTHER" id="PTHR11787:SF19">
    <property type="entry name" value="GUANOSINE NUCLEOTIDE DIPHOSPHATE DISSOCIATION INHIBITOR 2"/>
    <property type="match status" value="1"/>
</dbReference>
<dbReference type="OrthoDB" id="9446342at2759"/>
<comment type="similarity">
    <text evidence="1">Belongs to the Rab GDI family.</text>
</comment>
<evidence type="ECO:0000313" key="3">
    <source>
        <dbReference type="Proteomes" id="UP000886595"/>
    </source>
</evidence>
<dbReference type="EMBL" id="JAAMPC010000010">
    <property type="protein sequence ID" value="KAG2285472.1"/>
    <property type="molecule type" value="Genomic_DNA"/>
</dbReference>
<dbReference type="GO" id="GO:0005093">
    <property type="term" value="F:Rab GDP-dissociation inhibitor activity"/>
    <property type="evidence" value="ECO:0007669"/>
    <property type="project" value="TreeGrafter"/>
</dbReference>
<dbReference type="GO" id="GO:0016192">
    <property type="term" value="P:vesicle-mediated transport"/>
    <property type="evidence" value="ECO:0007669"/>
    <property type="project" value="TreeGrafter"/>
</dbReference>
<dbReference type="PANTHER" id="PTHR11787">
    <property type="entry name" value="RAB GDP-DISSOCIATION INHIBITOR"/>
    <property type="match status" value="1"/>
</dbReference>
<evidence type="ECO:0000313" key="2">
    <source>
        <dbReference type="EMBL" id="KAG2285472.1"/>
    </source>
</evidence>
<evidence type="ECO:0000256" key="1">
    <source>
        <dbReference type="ARBA" id="ARBA00005593"/>
    </source>
</evidence>
<dbReference type="Gene3D" id="3.30.519.10">
    <property type="entry name" value="Guanine Nucleotide Dissociation Inhibitor, domain 2"/>
    <property type="match status" value="1"/>
</dbReference>
<sequence>MRSTCKKWNTSCKNWILFGKAAKKQFLMMDSRRISLMNFDLSKDNGDPSIRQARGAESLFRANEVDRTQKQFPEFRQFMMGNGKLVRTLIHTDVTKYLSFKAVDGSYVFVKGKVQNVPGNLVPNAWQSSVELLYDFVLNLVGEVVGFCELFQPLLTSTVINGAREVRTYHATHAAGVLPAREERKKSDKVEFTRSALFTCFPSPTRQAATGHNAPQSGSISVYSIHIPDLFCHSFL</sequence>
<dbReference type="GO" id="GO:0005737">
    <property type="term" value="C:cytoplasm"/>
    <property type="evidence" value="ECO:0007669"/>
    <property type="project" value="TreeGrafter"/>
</dbReference>